<sequence>MKKLLSNLNCIGLTSSSLITYPVLSQVIKNNIFSNKQNNLTVLKTSEIKSDLENQLNDFVFKSQAEAIAKIKSNSVAGLEYKTSVRIGKDKNPTFGLSIFEVLLR</sequence>
<organism evidence="1 2">
    <name type="scientific">Mesoplasma melaleucae</name>
    <dbReference type="NCBI Taxonomy" id="81459"/>
    <lineage>
        <taxon>Bacteria</taxon>
        <taxon>Bacillati</taxon>
        <taxon>Mycoplasmatota</taxon>
        <taxon>Mollicutes</taxon>
        <taxon>Entomoplasmatales</taxon>
        <taxon>Entomoplasmataceae</taxon>
        <taxon>Mesoplasma</taxon>
    </lineage>
</organism>
<evidence type="ECO:0000313" key="1">
    <source>
        <dbReference type="EMBL" id="ATZ18034.1"/>
    </source>
</evidence>
<name>A0A2K8NWC2_9MOLU</name>
<dbReference type="Proteomes" id="UP000231896">
    <property type="component" value="Chromosome"/>
</dbReference>
<dbReference type="EMBL" id="CP024964">
    <property type="protein sequence ID" value="ATZ18034.1"/>
    <property type="molecule type" value="Genomic_DNA"/>
</dbReference>
<dbReference type="AlphaFoldDB" id="A0A2K8NWC2"/>
<evidence type="ECO:0000313" key="2">
    <source>
        <dbReference type="Proteomes" id="UP000231896"/>
    </source>
</evidence>
<dbReference type="KEGG" id="eml:EMELA_v1c04940"/>
<gene>
    <name evidence="1" type="ORF">EMELA_v1c04940</name>
</gene>
<reference evidence="1 2" key="1">
    <citation type="submission" date="2017-11" db="EMBL/GenBank/DDBJ databases">
        <title>Genome sequence of Entomoplasma melaleucae M1 (ATCC 49191).</title>
        <authorList>
            <person name="Lo W.-S."/>
            <person name="Gasparich G.E."/>
            <person name="Kuo C.-H."/>
        </authorList>
    </citation>
    <scope>NUCLEOTIDE SEQUENCE [LARGE SCALE GENOMIC DNA]</scope>
    <source>
        <strain evidence="1 2">M1</strain>
    </source>
</reference>
<accession>A0A2K8NWC2</accession>
<protein>
    <submittedName>
        <fullName evidence="1">Uncharacterized protein</fullName>
    </submittedName>
</protein>
<dbReference type="RefSeq" id="WP_028124132.1">
    <property type="nucleotide sequence ID" value="NZ_CP024964.1"/>
</dbReference>
<proteinExistence type="predicted"/>
<keyword evidence="2" id="KW-1185">Reference proteome</keyword>